<evidence type="ECO:0000313" key="1">
    <source>
        <dbReference type="EMBL" id="CRZ03800.1"/>
    </source>
</evidence>
<dbReference type="EMBL" id="HACM01003358">
    <property type="protein sequence ID" value="CRZ03800.1"/>
    <property type="molecule type" value="Transcribed_RNA"/>
</dbReference>
<feature type="non-terminal residue" evidence="1">
    <location>
        <position position="1"/>
    </location>
</feature>
<reference evidence="1" key="1">
    <citation type="submission" date="2015-04" db="EMBL/GenBank/DDBJ databases">
        <title>The genome sequence of the plant pathogenic Rhizarian Plasmodiophora brassicae reveals insights in its biotrophic life cycle and the origin of chitin synthesis.</title>
        <authorList>
            <person name="Schwelm A."/>
            <person name="Fogelqvist J."/>
            <person name="Knaust A."/>
            <person name="Julke S."/>
            <person name="Lilja T."/>
            <person name="Dhandapani V."/>
            <person name="Bonilla-Rosso G."/>
            <person name="Karlsson M."/>
            <person name="Shevchenko A."/>
            <person name="Choi S.R."/>
            <person name="Kim H.G."/>
            <person name="Park J.Y."/>
            <person name="Lim Y.P."/>
            <person name="Ludwig-Muller J."/>
            <person name="Dixelius C."/>
        </authorList>
    </citation>
    <scope>NUCLEOTIDE SEQUENCE</scope>
    <source>
        <tissue evidence="1">Potato root galls</tissue>
    </source>
</reference>
<organism evidence="1">
    <name type="scientific">Spongospora subterranea</name>
    <dbReference type="NCBI Taxonomy" id="70186"/>
    <lineage>
        <taxon>Eukaryota</taxon>
        <taxon>Sar</taxon>
        <taxon>Rhizaria</taxon>
        <taxon>Endomyxa</taxon>
        <taxon>Phytomyxea</taxon>
        <taxon>Plasmodiophorida</taxon>
        <taxon>Plasmodiophoridae</taxon>
        <taxon>Spongospora</taxon>
    </lineage>
</organism>
<accession>A0A0H5QNV0</accession>
<sequence>QYLFRIGETCWTSIFNTFVELRTRYRHDSLQLLPLAFGAKFLNLVVARDFVYARQQGFEISSESLRGEGGDTSFLTPNFSTKPERISRPSTSIDCIEPISL</sequence>
<dbReference type="AlphaFoldDB" id="A0A0H5QNV0"/>
<proteinExistence type="predicted"/>
<name>A0A0H5QNV0_9EUKA</name>
<protein>
    <submittedName>
        <fullName evidence="1">Uncharacterized protein</fullName>
    </submittedName>
</protein>